<dbReference type="RefSeq" id="WP_127933519.1">
    <property type="nucleotide sequence ID" value="NZ_SAUN01000001.1"/>
</dbReference>
<protein>
    <submittedName>
        <fullName evidence="2">HD domain-containing protein</fullName>
    </submittedName>
</protein>
<dbReference type="EMBL" id="SAUN01000001">
    <property type="protein sequence ID" value="RVX41254.1"/>
    <property type="molecule type" value="Genomic_DNA"/>
</dbReference>
<dbReference type="SUPFAM" id="SSF109604">
    <property type="entry name" value="HD-domain/PDEase-like"/>
    <property type="match status" value="1"/>
</dbReference>
<dbReference type="AlphaFoldDB" id="A0A438M6C3"/>
<organism evidence="2 3">
    <name type="scientific">Nonomuraea polychroma</name>
    <dbReference type="NCBI Taxonomy" id="46176"/>
    <lineage>
        <taxon>Bacteria</taxon>
        <taxon>Bacillati</taxon>
        <taxon>Actinomycetota</taxon>
        <taxon>Actinomycetes</taxon>
        <taxon>Streptosporangiales</taxon>
        <taxon>Streptosporangiaceae</taxon>
        <taxon>Nonomuraea</taxon>
    </lineage>
</organism>
<dbReference type="Gene3D" id="1.10.3210.10">
    <property type="entry name" value="Hypothetical protein af1432"/>
    <property type="match status" value="1"/>
</dbReference>
<comment type="caution">
    <text evidence="2">The sequence shown here is derived from an EMBL/GenBank/DDBJ whole genome shotgun (WGS) entry which is preliminary data.</text>
</comment>
<reference evidence="2 3" key="1">
    <citation type="submission" date="2019-01" db="EMBL/GenBank/DDBJ databases">
        <title>Sequencing the genomes of 1000 actinobacteria strains.</title>
        <authorList>
            <person name="Klenk H.-P."/>
        </authorList>
    </citation>
    <scope>NUCLEOTIDE SEQUENCE [LARGE SCALE GENOMIC DNA]</scope>
    <source>
        <strain evidence="2 3">DSM 43925</strain>
    </source>
</reference>
<dbReference type="PANTHER" id="PTHR35569">
    <property type="entry name" value="CYANAMIDE HYDRATASE DDI2-RELATED"/>
    <property type="match status" value="1"/>
</dbReference>
<dbReference type="Proteomes" id="UP000284824">
    <property type="component" value="Unassembled WGS sequence"/>
</dbReference>
<keyword evidence="3" id="KW-1185">Reference proteome</keyword>
<evidence type="ECO:0000313" key="2">
    <source>
        <dbReference type="EMBL" id="RVX41254.1"/>
    </source>
</evidence>
<dbReference type="SMART" id="SM00471">
    <property type="entry name" value="HDc"/>
    <property type="match status" value="1"/>
</dbReference>
<dbReference type="OrthoDB" id="8478129at2"/>
<sequence length="224" mass="24737">MNDTFHELPIPRTELALAALRFARGIEDRAIFNHSMRSYLYARFLGEREGLRPGRDYDDELLFLGCVLHDAGLSDQGNGEQSFDLDGADLAAAFLTEHGLAPEKAEIVWDAIALHLYPGIAGRKRPEIALVTAGSGFDLGPVGPHTLPAGYADRVHAVLPRLHAAAVLKDTIVGQALDKPHKAPPFTMPGELLRQKTQVTWPTWEQLMAQSPSWRDYDGYRSNT</sequence>
<evidence type="ECO:0000313" key="3">
    <source>
        <dbReference type="Proteomes" id="UP000284824"/>
    </source>
</evidence>
<dbReference type="InterPro" id="IPR003607">
    <property type="entry name" value="HD/PDEase_dom"/>
</dbReference>
<gene>
    <name evidence="2" type="ORF">EDD27_3750</name>
</gene>
<accession>A0A438M6C3</accession>
<feature type="domain" description="HD/PDEase" evidence="1">
    <location>
        <begin position="27"/>
        <end position="167"/>
    </location>
</feature>
<name>A0A438M6C3_9ACTN</name>
<dbReference type="Pfam" id="PF01966">
    <property type="entry name" value="HD"/>
    <property type="match status" value="1"/>
</dbReference>
<evidence type="ECO:0000259" key="1">
    <source>
        <dbReference type="SMART" id="SM00471"/>
    </source>
</evidence>
<dbReference type="PANTHER" id="PTHR35569:SF1">
    <property type="entry name" value="CYANAMIDE HYDRATASE DDI2-RELATED"/>
    <property type="match status" value="1"/>
</dbReference>
<dbReference type="InterPro" id="IPR006674">
    <property type="entry name" value="HD_domain"/>
</dbReference>
<proteinExistence type="predicted"/>